<evidence type="ECO:0000313" key="1">
    <source>
        <dbReference type="EMBL" id="MFD2613450.1"/>
    </source>
</evidence>
<proteinExistence type="predicted"/>
<dbReference type="RefSeq" id="WP_377603445.1">
    <property type="nucleotide sequence ID" value="NZ_JBHUME010000008.1"/>
</dbReference>
<keyword evidence="2" id="KW-1185">Reference proteome</keyword>
<protein>
    <submittedName>
        <fullName evidence="1">Transposase</fullName>
    </submittedName>
</protein>
<accession>A0ABW5PEP5</accession>
<dbReference type="EMBL" id="JBHUME010000008">
    <property type="protein sequence ID" value="MFD2613450.1"/>
    <property type="molecule type" value="Genomic_DNA"/>
</dbReference>
<evidence type="ECO:0000313" key="2">
    <source>
        <dbReference type="Proteomes" id="UP001597541"/>
    </source>
</evidence>
<reference evidence="2" key="1">
    <citation type="journal article" date="2019" name="Int. J. Syst. Evol. Microbiol.">
        <title>The Global Catalogue of Microorganisms (GCM) 10K type strain sequencing project: providing services to taxonomists for standard genome sequencing and annotation.</title>
        <authorList>
            <consortium name="The Broad Institute Genomics Platform"/>
            <consortium name="The Broad Institute Genome Sequencing Center for Infectious Disease"/>
            <person name="Wu L."/>
            <person name="Ma J."/>
        </authorList>
    </citation>
    <scope>NUCLEOTIDE SEQUENCE [LARGE SCALE GENOMIC DNA]</scope>
    <source>
        <strain evidence="2">KCTC 3950</strain>
    </source>
</reference>
<name>A0ABW5PEP5_9BACL</name>
<gene>
    <name evidence="1" type="ORF">ACFSUF_13545</name>
</gene>
<comment type="caution">
    <text evidence="1">The sequence shown here is derived from an EMBL/GenBank/DDBJ whole genome shotgun (WGS) entry which is preliminary data.</text>
</comment>
<sequence>MNDETLVKCLYQNVVKDNLEIYRGIFTNTDRKTVTDPHWRKALKLYSELSDENKEILYKIIKQVQVDTASTLLGIFDGVVSISELADLDVKITVQGNAYAVNGDLQDLFLSLDEENR</sequence>
<organism evidence="1 2">
    <name type="scientific">Paenibacillus gansuensis</name>
    <dbReference type="NCBI Taxonomy" id="306542"/>
    <lineage>
        <taxon>Bacteria</taxon>
        <taxon>Bacillati</taxon>
        <taxon>Bacillota</taxon>
        <taxon>Bacilli</taxon>
        <taxon>Bacillales</taxon>
        <taxon>Paenibacillaceae</taxon>
        <taxon>Paenibacillus</taxon>
    </lineage>
</organism>
<dbReference type="Proteomes" id="UP001597541">
    <property type="component" value="Unassembled WGS sequence"/>
</dbReference>